<dbReference type="AlphaFoldDB" id="A0AAJ5VWS6"/>
<accession>A0AAJ5VWS6</accession>
<name>A0AAJ5VWS6_9HYPH</name>
<protein>
    <submittedName>
        <fullName evidence="3">Flagellar basal body rod C-terminal domain-containing protein</fullName>
    </submittedName>
</protein>
<dbReference type="Pfam" id="PF06429">
    <property type="entry name" value="Flg_bbr_C"/>
    <property type="match status" value="1"/>
</dbReference>
<evidence type="ECO:0000259" key="2">
    <source>
        <dbReference type="Pfam" id="PF06429"/>
    </source>
</evidence>
<feature type="domain" description="Flagellar basal-body/hook protein C-terminal" evidence="2">
    <location>
        <begin position="37"/>
        <end position="70"/>
    </location>
</feature>
<evidence type="ECO:0000313" key="3">
    <source>
        <dbReference type="EMBL" id="WEK04834.1"/>
    </source>
</evidence>
<dbReference type="Proteomes" id="UP001217476">
    <property type="component" value="Chromosome"/>
</dbReference>
<evidence type="ECO:0000256" key="1">
    <source>
        <dbReference type="ARBA" id="ARBA00009677"/>
    </source>
</evidence>
<keyword evidence="3" id="KW-0966">Cell projection</keyword>
<reference evidence="3" key="1">
    <citation type="submission" date="2023-03" db="EMBL/GenBank/DDBJ databases">
        <title>Andean soil-derived lignocellulolytic bacterial consortium as a source of novel taxa and putative plastic-active enzymes.</title>
        <authorList>
            <person name="Diaz-Garcia L."/>
            <person name="Chuvochina M."/>
            <person name="Feuerriegel G."/>
            <person name="Bunk B."/>
            <person name="Sproer C."/>
            <person name="Streit W.R."/>
            <person name="Rodriguez L.M."/>
            <person name="Overmann J."/>
            <person name="Jimenez D.J."/>
        </authorList>
    </citation>
    <scope>NUCLEOTIDE SEQUENCE</scope>
    <source>
        <strain evidence="3">MAG 4196</strain>
    </source>
</reference>
<dbReference type="InterPro" id="IPR010930">
    <property type="entry name" value="Flg_bb/hook_C_dom"/>
</dbReference>
<proteinExistence type="inferred from homology"/>
<gene>
    <name evidence="3" type="ORF">P0Y65_00830</name>
</gene>
<organism evidence="3 4">
    <name type="scientific">Candidatus Devosia phytovorans</name>
    <dbReference type="NCBI Taxonomy" id="3121372"/>
    <lineage>
        <taxon>Bacteria</taxon>
        <taxon>Pseudomonadati</taxon>
        <taxon>Pseudomonadota</taxon>
        <taxon>Alphaproteobacteria</taxon>
        <taxon>Hyphomicrobiales</taxon>
        <taxon>Devosiaceae</taxon>
        <taxon>Devosia</taxon>
    </lineage>
</organism>
<dbReference type="EMBL" id="CP119312">
    <property type="protein sequence ID" value="WEK04834.1"/>
    <property type="molecule type" value="Genomic_DNA"/>
</dbReference>
<evidence type="ECO:0000313" key="4">
    <source>
        <dbReference type="Proteomes" id="UP001217476"/>
    </source>
</evidence>
<comment type="similarity">
    <text evidence="1">Belongs to the flagella basal body rod proteins family.</text>
</comment>
<keyword evidence="3" id="KW-0282">Flagellum</keyword>
<sequence length="73" mass="7746">MNISSIGAAGMLRASDRFEASATRIARTGTGQETSDLATDVVDMMSAEIDFKASAKIMKMADEMARSTIDILA</sequence>
<keyword evidence="3" id="KW-0969">Cilium</keyword>